<feature type="domain" description="Glycosyl hydrolase family 30 TIM-barrel" evidence="14">
    <location>
        <begin position="136"/>
        <end position="485"/>
    </location>
</feature>
<dbReference type="PRINTS" id="PR00843">
    <property type="entry name" value="GLHYDRLASE30"/>
</dbReference>
<evidence type="ECO:0000256" key="9">
    <source>
        <dbReference type="ARBA" id="ARBA00023098"/>
    </source>
</evidence>
<dbReference type="FunCoup" id="A0A6P8Z6L2">
    <property type="interactions" value="167"/>
</dbReference>
<reference evidence="17" key="1">
    <citation type="submission" date="2025-08" db="UniProtKB">
        <authorList>
            <consortium name="RefSeq"/>
        </authorList>
    </citation>
    <scope>IDENTIFICATION</scope>
    <source>
        <tissue evidence="17">Total insect</tissue>
    </source>
</reference>
<dbReference type="GO" id="GO:0006066">
    <property type="term" value="P:alcohol metabolic process"/>
    <property type="evidence" value="ECO:0007669"/>
    <property type="project" value="UniProtKB-ARBA"/>
</dbReference>
<evidence type="ECO:0000256" key="4">
    <source>
        <dbReference type="ARBA" id="ARBA00005382"/>
    </source>
</evidence>
<evidence type="ECO:0000256" key="2">
    <source>
        <dbReference type="ARBA" id="ARBA00004760"/>
    </source>
</evidence>
<dbReference type="GO" id="GO:0007040">
    <property type="term" value="P:lysosome organization"/>
    <property type="evidence" value="ECO:0007669"/>
    <property type="project" value="UniProtKB-ARBA"/>
</dbReference>
<dbReference type="InterPro" id="IPR033453">
    <property type="entry name" value="Glyco_hydro_30_TIM-barrel"/>
</dbReference>
<protein>
    <recommendedName>
        <fullName evidence="5 12">Glucosylceramidase</fullName>
        <ecNumber evidence="5 12">3.2.1.45</ecNumber>
    </recommendedName>
</protein>
<dbReference type="GO" id="GO:0005764">
    <property type="term" value="C:lysosome"/>
    <property type="evidence" value="ECO:0007669"/>
    <property type="project" value="UniProtKB-ARBA"/>
</dbReference>
<dbReference type="SUPFAM" id="SSF51011">
    <property type="entry name" value="Glycosyl hydrolase domain"/>
    <property type="match status" value="1"/>
</dbReference>
<evidence type="ECO:0000256" key="11">
    <source>
        <dbReference type="ARBA" id="ARBA00051345"/>
    </source>
</evidence>
<dbReference type="GO" id="GO:0016758">
    <property type="term" value="F:hexosyltransferase activity"/>
    <property type="evidence" value="ECO:0007669"/>
    <property type="project" value="UniProtKB-ARBA"/>
</dbReference>
<dbReference type="Gene3D" id="3.20.20.80">
    <property type="entry name" value="Glycosidases"/>
    <property type="match status" value="1"/>
</dbReference>
<comment type="similarity">
    <text evidence="4 12">Belongs to the glycosyl hydrolase 30 family.</text>
</comment>
<comment type="catalytic activity">
    <reaction evidence="11">
        <text>an N-acyl-1-beta-D-glucosyl-15-methylhexadecasphing-4-enine + H2O = an N-acyl-15-methylhexadecasphing-4-enine + D-glucose</text>
        <dbReference type="Rhea" id="RHEA:34755"/>
        <dbReference type="ChEBI" id="CHEBI:4167"/>
        <dbReference type="ChEBI" id="CHEBI:15377"/>
        <dbReference type="ChEBI" id="CHEBI:70815"/>
        <dbReference type="ChEBI" id="CHEBI:70846"/>
    </reaction>
    <physiologicalReaction direction="left-to-right" evidence="11">
        <dbReference type="Rhea" id="RHEA:34756"/>
    </physiologicalReaction>
</comment>
<dbReference type="GO" id="GO:0030163">
    <property type="term" value="P:protein catabolic process"/>
    <property type="evidence" value="ECO:0007669"/>
    <property type="project" value="UniProtKB-ARBA"/>
</dbReference>
<dbReference type="InterPro" id="IPR001139">
    <property type="entry name" value="Glyco_hydro_30"/>
</dbReference>
<dbReference type="Proteomes" id="UP000515158">
    <property type="component" value="Unplaced"/>
</dbReference>
<dbReference type="RefSeq" id="XP_034245606.1">
    <property type="nucleotide sequence ID" value="XM_034389715.1"/>
</dbReference>
<dbReference type="FunFam" id="3.20.20.80:FF:000030">
    <property type="entry name" value="Lysosomal acid glucosylceramidase"/>
    <property type="match status" value="1"/>
</dbReference>
<dbReference type="PANTHER" id="PTHR11069:SF23">
    <property type="entry name" value="LYSOSOMAL ACID GLUCOSYLCERAMIDASE"/>
    <property type="match status" value="1"/>
</dbReference>
<dbReference type="EC" id="3.2.1.45" evidence="5 12"/>
<dbReference type="InterPro" id="IPR033452">
    <property type="entry name" value="GH30_C"/>
</dbReference>
<comment type="pathway">
    <text evidence="2">Lipid metabolism; sphingolipid metabolism.</text>
</comment>
<evidence type="ECO:0000256" key="13">
    <source>
        <dbReference type="SAM" id="Phobius"/>
    </source>
</evidence>
<evidence type="ECO:0000256" key="3">
    <source>
        <dbReference type="ARBA" id="ARBA00004991"/>
    </source>
</evidence>
<dbReference type="PANTHER" id="PTHR11069">
    <property type="entry name" value="GLUCOSYLCERAMIDASE"/>
    <property type="match status" value="1"/>
</dbReference>
<dbReference type="GO" id="GO:0005102">
    <property type="term" value="F:signaling receptor binding"/>
    <property type="evidence" value="ECO:0007669"/>
    <property type="project" value="UniProtKB-ARBA"/>
</dbReference>
<dbReference type="GO" id="GO:0006914">
    <property type="term" value="P:autophagy"/>
    <property type="evidence" value="ECO:0007669"/>
    <property type="project" value="UniProtKB-ARBA"/>
</dbReference>
<keyword evidence="6" id="KW-0732">Signal</keyword>
<keyword evidence="13" id="KW-0812">Transmembrane</keyword>
<keyword evidence="13" id="KW-0472">Membrane</keyword>
<dbReference type="GO" id="GO:0042391">
    <property type="term" value="P:regulation of membrane potential"/>
    <property type="evidence" value="ECO:0007669"/>
    <property type="project" value="UniProtKB-ARBA"/>
</dbReference>
<keyword evidence="7 12" id="KW-0378">Hydrolase</keyword>
<comment type="catalytic activity">
    <reaction evidence="10">
        <text>a beta-D-glucosylceramide + H2O = an N-acyl-sphingoid base + D-glucose</text>
        <dbReference type="Rhea" id="RHEA:81447"/>
        <dbReference type="ChEBI" id="CHEBI:4167"/>
        <dbReference type="ChEBI" id="CHEBI:15377"/>
        <dbReference type="ChEBI" id="CHEBI:83264"/>
        <dbReference type="ChEBI" id="CHEBI:83273"/>
    </reaction>
    <physiologicalReaction direction="left-to-right" evidence="10">
        <dbReference type="Rhea" id="RHEA:81448"/>
    </physiologicalReaction>
</comment>
<keyword evidence="8 12" id="KW-0746">Sphingolipid metabolism</keyword>
<keyword evidence="13" id="KW-1133">Transmembrane helix</keyword>
<sequence>MQRFGKTALVFLTFVIGLAVAGGIGYLLVVLYGADDQPADIEWASTKAPTPSPPGPDADGSCWHRDFGFGSTVCVCNSTFCNALPAVTAAASGSALVYTSSKAGLRFQRQELQFKQAGNGGGQILTVDRKTTFQKIHGFGGAFTDAAGEMILSLPEAAQDLLLRSYFSADGLEYNMGRLPIGGSDFSNRQYSYDDDNGEDTTLEHFSLQKEDRIYKIPMAKRAKELMPETSGDLHIYSTVWSPPVWMKTSNKFSGFGFLKKEHYQTYADYYVKFLEAYAAEGVDIHAVSTGNEPLNGVVPFKHFNSLGWTPETMHVWIRDHFGPTIRGSKFKDVKIVAHDDQRIFLPWMMELVLADNKTADYIDIIAYHWYLNFITPGALLDAVHKDYPDKPLINTEACNGDKPWDFTRVQLGSWTRGEYYLGDIVGVMNHWTAGWIDWNLALNLQGGPTWAKNWVDAPIIVDASKGEFYLNPTFYALAHVSKFVRRDSVRVELHHSGGGLLEAKVDSIAFERPDGALVVVLINKHNSEHSVSIQEGDRGQVDVHVPARSFVTVIYW</sequence>
<evidence type="ECO:0000256" key="8">
    <source>
        <dbReference type="ARBA" id="ARBA00022919"/>
    </source>
</evidence>
<dbReference type="GO" id="GO:0008202">
    <property type="term" value="P:steroid metabolic process"/>
    <property type="evidence" value="ECO:0007669"/>
    <property type="project" value="UniProtKB-ARBA"/>
</dbReference>
<dbReference type="GO" id="GO:0006680">
    <property type="term" value="P:glucosylceramide catabolic process"/>
    <property type="evidence" value="ECO:0007669"/>
    <property type="project" value="TreeGrafter"/>
</dbReference>
<evidence type="ECO:0000313" key="16">
    <source>
        <dbReference type="Proteomes" id="UP000515158"/>
    </source>
</evidence>
<dbReference type="OrthoDB" id="2160638at2759"/>
<dbReference type="GO" id="GO:0032006">
    <property type="term" value="P:regulation of TOR signaling"/>
    <property type="evidence" value="ECO:0007669"/>
    <property type="project" value="UniProtKB-ARBA"/>
</dbReference>
<evidence type="ECO:0000256" key="5">
    <source>
        <dbReference type="ARBA" id="ARBA00012658"/>
    </source>
</evidence>
<name>A0A6P8Z6L2_THRPL</name>
<evidence type="ECO:0000313" key="17">
    <source>
        <dbReference type="RefSeq" id="XP_034245606.1"/>
    </source>
</evidence>
<dbReference type="GO" id="GO:0016241">
    <property type="term" value="P:regulation of macroautophagy"/>
    <property type="evidence" value="ECO:0007669"/>
    <property type="project" value="UniProtKB-ARBA"/>
</dbReference>
<evidence type="ECO:0000259" key="14">
    <source>
        <dbReference type="Pfam" id="PF02055"/>
    </source>
</evidence>
<comment type="pathway">
    <text evidence="3">Sphingolipid metabolism.</text>
</comment>
<dbReference type="KEGG" id="tpal:117647798"/>
<evidence type="ECO:0000256" key="1">
    <source>
        <dbReference type="ARBA" id="ARBA00001013"/>
    </source>
</evidence>
<evidence type="ECO:0000256" key="7">
    <source>
        <dbReference type="ARBA" id="ARBA00022801"/>
    </source>
</evidence>
<feature type="transmembrane region" description="Helical" evidence="13">
    <location>
        <begin position="7"/>
        <end position="32"/>
    </location>
</feature>
<proteinExistence type="inferred from homology"/>
<comment type="catalytic activity">
    <reaction evidence="1">
        <text>a beta-D-glucosyl-(1&lt;-&gt;1')-N-acylsphing-4-enine + H2O = an N-acylsphing-4-enine + D-glucose</text>
        <dbReference type="Rhea" id="RHEA:13269"/>
        <dbReference type="ChEBI" id="CHEBI:4167"/>
        <dbReference type="ChEBI" id="CHEBI:15377"/>
        <dbReference type="ChEBI" id="CHEBI:22801"/>
        <dbReference type="ChEBI" id="CHEBI:52639"/>
        <dbReference type="EC" id="3.2.1.45"/>
    </reaction>
    <physiologicalReaction direction="left-to-right" evidence="1">
        <dbReference type="Rhea" id="RHEA:13270"/>
    </physiologicalReaction>
</comment>
<evidence type="ECO:0000256" key="6">
    <source>
        <dbReference type="ARBA" id="ARBA00022729"/>
    </source>
</evidence>
<accession>A0A6P8Z6L2</accession>
<evidence type="ECO:0000259" key="15">
    <source>
        <dbReference type="Pfam" id="PF17189"/>
    </source>
</evidence>
<feature type="domain" description="Glycosyl hydrolase family 30 beta sandwich" evidence="15">
    <location>
        <begin position="488"/>
        <end position="554"/>
    </location>
</feature>
<dbReference type="GO" id="GO:0005774">
    <property type="term" value="C:vacuolar membrane"/>
    <property type="evidence" value="ECO:0007669"/>
    <property type="project" value="UniProtKB-ARBA"/>
</dbReference>
<dbReference type="GO" id="GO:0010605">
    <property type="term" value="P:negative regulation of macromolecule metabolic process"/>
    <property type="evidence" value="ECO:0007669"/>
    <property type="project" value="UniProtKB-ARBA"/>
</dbReference>
<dbReference type="InterPro" id="IPR017853">
    <property type="entry name" value="GH"/>
</dbReference>
<evidence type="ECO:0000256" key="12">
    <source>
        <dbReference type="RuleBase" id="RU361188"/>
    </source>
</evidence>
<dbReference type="GeneID" id="117647798"/>
<dbReference type="SUPFAM" id="SSF51445">
    <property type="entry name" value="(Trans)glycosidases"/>
    <property type="match status" value="1"/>
</dbReference>
<dbReference type="Pfam" id="PF02055">
    <property type="entry name" value="Glyco_hydro_30"/>
    <property type="match status" value="1"/>
</dbReference>
<dbReference type="GO" id="GO:0004348">
    <property type="term" value="F:glucosylceramidase activity"/>
    <property type="evidence" value="ECO:0007669"/>
    <property type="project" value="UniProtKB-EC"/>
</dbReference>
<keyword evidence="16" id="KW-1185">Reference proteome</keyword>
<organism evidence="17">
    <name type="scientific">Thrips palmi</name>
    <name type="common">Melon thrips</name>
    <dbReference type="NCBI Taxonomy" id="161013"/>
    <lineage>
        <taxon>Eukaryota</taxon>
        <taxon>Metazoa</taxon>
        <taxon>Ecdysozoa</taxon>
        <taxon>Arthropoda</taxon>
        <taxon>Hexapoda</taxon>
        <taxon>Insecta</taxon>
        <taxon>Pterygota</taxon>
        <taxon>Neoptera</taxon>
        <taxon>Paraneoptera</taxon>
        <taxon>Thysanoptera</taxon>
        <taxon>Terebrantia</taxon>
        <taxon>Thripoidea</taxon>
        <taxon>Thripidae</taxon>
        <taxon>Thrips</taxon>
    </lineage>
</organism>
<dbReference type="Pfam" id="PF17189">
    <property type="entry name" value="Glyco_hydro_30C"/>
    <property type="match status" value="1"/>
</dbReference>
<evidence type="ECO:0000256" key="10">
    <source>
        <dbReference type="ARBA" id="ARBA00050474"/>
    </source>
</evidence>
<dbReference type="AlphaFoldDB" id="A0A6P8Z6L2"/>
<dbReference type="InParanoid" id="A0A6P8Z6L2"/>
<keyword evidence="12" id="KW-0326">Glycosidase</keyword>
<dbReference type="GO" id="GO:0051246">
    <property type="term" value="P:regulation of protein metabolic process"/>
    <property type="evidence" value="ECO:0007669"/>
    <property type="project" value="UniProtKB-ARBA"/>
</dbReference>
<keyword evidence="9 12" id="KW-0443">Lipid metabolism</keyword>
<gene>
    <name evidence="17" type="primary">LOC117647798</name>
</gene>